<dbReference type="InterPro" id="IPR036291">
    <property type="entry name" value="NAD(P)-bd_dom_sf"/>
</dbReference>
<proteinExistence type="predicted"/>
<sequence length="375" mass="42040">MINSYTPLRQSFDSKNYPTEVNICIAQESQTINPIRIGVIGYGYWGPNLVRSFAEVPGAEVVAVSDLNVERLAKVQSRYPAIKVTTNSQELFADRQIDAIAIATPVSTHYNLALAALQADKHVLVEKPITVSSEQAMRLIDEAQKRNLVLMVDHTFIYTGAVRKMQELVATKAIGDVYYYDSVRVNLGLFQQDVNVIWDLAVHDLSIMDYVLPSQPYAVSATGMNHVPNKPENIAYMTLFFEHNLIAHIHVNWLAPVKVRRTLLGGSQKMICYDDLEPSEKIKIYDKGITVNGNPENLYQMLVGYRTGDMWAPKLEMTEALQTEALHFIHCIREGKRPITDGEAGLRVVRILEAATQSIKQQGRLVELDLAEIAA</sequence>
<feature type="domain" description="Gfo/Idh/MocA-like oxidoreductase N-terminal" evidence="1">
    <location>
        <begin position="35"/>
        <end position="154"/>
    </location>
</feature>
<dbReference type="SUPFAM" id="SSF55347">
    <property type="entry name" value="Glyceraldehyde-3-phosphate dehydrogenase-like, C-terminal domain"/>
    <property type="match status" value="1"/>
</dbReference>
<evidence type="ECO:0000259" key="2">
    <source>
        <dbReference type="Pfam" id="PF22725"/>
    </source>
</evidence>
<dbReference type="InterPro" id="IPR051450">
    <property type="entry name" value="Gfo/Idh/MocA_Oxidoreductases"/>
</dbReference>
<feature type="domain" description="GFO/IDH/MocA-like oxidoreductase" evidence="2">
    <location>
        <begin position="162"/>
        <end position="268"/>
    </location>
</feature>
<dbReference type="Pfam" id="PF01408">
    <property type="entry name" value="GFO_IDH_MocA"/>
    <property type="match status" value="1"/>
</dbReference>
<dbReference type="Gene3D" id="3.30.360.10">
    <property type="entry name" value="Dihydrodipicolinate Reductase, domain 2"/>
    <property type="match status" value="1"/>
</dbReference>
<evidence type="ECO:0000259" key="1">
    <source>
        <dbReference type="Pfam" id="PF01408"/>
    </source>
</evidence>
<name>A0ABR8D3Z1_9NOST</name>
<protein>
    <submittedName>
        <fullName evidence="3">Gfo/Idh/MocA family oxidoreductase</fullName>
    </submittedName>
</protein>
<dbReference type="Gene3D" id="3.40.50.720">
    <property type="entry name" value="NAD(P)-binding Rossmann-like Domain"/>
    <property type="match status" value="1"/>
</dbReference>
<dbReference type="SUPFAM" id="SSF51735">
    <property type="entry name" value="NAD(P)-binding Rossmann-fold domains"/>
    <property type="match status" value="1"/>
</dbReference>
<dbReference type="PANTHER" id="PTHR43377">
    <property type="entry name" value="BILIVERDIN REDUCTASE A"/>
    <property type="match status" value="1"/>
</dbReference>
<evidence type="ECO:0000313" key="3">
    <source>
        <dbReference type="EMBL" id="MBD2501909.1"/>
    </source>
</evidence>
<reference evidence="3 4" key="1">
    <citation type="journal article" date="2020" name="ISME J.">
        <title>Comparative genomics reveals insights into cyanobacterial evolution and habitat adaptation.</title>
        <authorList>
            <person name="Chen M.Y."/>
            <person name="Teng W.K."/>
            <person name="Zhao L."/>
            <person name="Hu C.X."/>
            <person name="Zhou Y.K."/>
            <person name="Han B.P."/>
            <person name="Song L.R."/>
            <person name="Shu W.S."/>
        </authorList>
    </citation>
    <scope>NUCLEOTIDE SEQUENCE [LARGE SCALE GENOMIC DNA]</scope>
    <source>
        <strain evidence="3 4">FACHB-119</strain>
    </source>
</reference>
<keyword evidence="4" id="KW-1185">Reference proteome</keyword>
<dbReference type="PANTHER" id="PTHR43377:SF6">
    <property type="entry name" value="GFO_IDH_MOCA-LIKE OXIDOREDUCTASE N-TERMINAL DOMAIN-CONTAINING PROTEIN"/>
    <property type="match status" value="1"/>
</dbReference>
<dbReference type="InterPro" id="IPR055170">
    <property type="entry name" value="GFO_IDH_MocA-like_dom"/>
</dbReference>
<comment type="caution">
    <text evidence="3">The sequence shown here is derived from an EMBL/GenBank/DDBJ whole genome shotgun (WGS) entry which is preliminary data.</text>
</comment>
<dbReference type="EMBL" id="JACJSG010000018">
    <property type="protein sequence ID" value="MBD2501909.1"/>
    <property type="molecule type" value="Genomic_DNA"/>
</dbReference>
<organism evidence="3 4">
    <name type="scientific">Anabaena azotica FACHB-119</name>
    <dbReference type="NCBI Taxonomy" id="947527"/>
    <lineage>
        <taxon>Bacteria</taxon>
        <taxon>Bacillati</taxon>
        <taxon>Cyanobacteriota</taxon>
        <taxon>Cyanophyceae</taxon>
        <taxon>Nostocales</taxon>
        <taxon>Nostocaceae</taxon>
        <taxon>Anabaena</taxon>
        <taxon>Anabaena azotica</taxon>
    </lineage>
</organism>
<dbReference type="RefSeq" id="WP_190473616.1">
    <property type="nucleotide sequence ID" value="NZ_JACJSG010000018.1"/>
</dbReference>
<accession>A0ABR8D3Z1</accession>
<dbReference type="Pfam" id="PF22725">
    <property type="entry name" value="GFO_IDH_MocA_C3"/>
    <property type="match status" value="1"/>
</dbReference>
<gene>
    <name evidence="3" type="ORF">H6G83_15065</name>
</gene>
<dbReference type="InterPro" id="IPR000683">
    <property type="entry name" value="Gfo/Idh/MocA-like_OxRdtase_N"/>
</dbReference>
<evidence type="ECO:0000313" key="4">
    <source>
        <dbReference type="Proteomes" id="UP000661112"/>
    </source>
</evidence>
<dbReference type="Proteomes" id="UP000661112">
    <property type="component" value="Unassembled WGS sequence"/>
</dbReference>